<dbReference type="InterPro" id="IPR029000">
    <property type="entry name" value="Cyclophilin-like_dom_sf"/>
</dbReference>
<dbReference type="Proteomes" id="UP000008037">
    <property type="component" value="Chromosome"/>
</dbReference>
<keyword evidence="3" id="KW-1185">Reference proteome</keyword>
<reference evidence="2 3" key="1">
    <citation type="journal article" date="2012" name="Environ. Microbiol.">
        <title>The genome of the ammonia-oxidizing Candidatus Nitrososphaera gargensis: insights into metabolic versatility and environmental adaptations.</title>
        <authorList>
            <person name="Spang A."/>
            <person name="Poehlein A."/>
            <person name="Offre P."/>
            <person name="Zumbragel S."/>
            <person name="Haider S."/>
            <person name="Rychlik N."/>
            <person name="Nowka B."/>
            <person name="Schmeisser C."/>
            <person name="Lebedeva E.V."/>
            <person name="Rattei T."/>
            <person name="Bohm C."/>
            <person name="Schmid M."/>
            <person name="Galushko A."/>
            <person name="Hatzenpichler R."/>
            <person name="Weinmaier T."/>
            <person name="Daniel R."/>
            <person name="Schleper C."/>
            <person name="Spieck E."/>
            <person name="Streit W."/>
            <person name="Wagner M."/>
        </authorList>
    </citation>
    <scope>NUCLEOTIDE SEQUENCE [LARGE SCALE GENOMIC DNA]</scope>
    <source>
        <strain evidence="3">Ga9.2</strain>
    </source>
</reference>
<evidence type="ECO:0000259" key="1">
    <source>
        <dbReference type="Pfam" id="PF04126"/>
    </source>
</evidence>
<feature type="domain" description="Cyclophilin TM1367-like" evidence="1">
    <location>
        <begin position="7"/>
        <end position="113"/>
    </location>
</feature>
<dbReference type="AlphaFoldDB" id="K0IML4"/>
<dbReference type="STRING" id="1237085.Ngar_c10520"/>
<protein>
    <recommendedName>
        <fullName evidence="1">Cyclophilin TM1367-like domain-containing protein</fullName>
    </recommendedName>
</protein>
<evidence type="ECO:0000313" key="3">
    <source>
        <dbReference type="Proteomes" id="UP000008037"/>
    </source>
</evidence>
<dbReference type="EMBL" id="CP002408">
    <property type="protein sequence ID" value="AFU57994.1"/>
    <property type="molecule type" value="Genomic_DNA"/>
</dbReference>
<dbReference type="GeneID" id="13795447"/>
<accession>K0IML4</accession>
<dbReference type="BioCyc" id="CNIT1237085:G1324-1050-MONOMER"/>
<proteinExistence type="predicted"/>
<dbReference type="InterPro" id="IPR025658">
    <property type="entry name" value="Cyclophilin_TM1367"/>
</dbReference>
<dbReference type="KEGG" id="nga:Ngar_c10520"/>
<dbReference type="Pfam" id="PF04126">
    <property type="entry name" value="Cyclophil_like"/>
    <property type="match status" value="1"/>
</dbReference>
<name>K0IML4_NITGG</name>
<gene>
    <name evidence="2" type="ordered locus">Ngar_c10520</name>
</gene>
<sequence>MRKAVSLEFSELHEKVIIELDDSQSPKTVRAIINNLPIKVTVNRWGDELYTDETPVKAGEENAKSVVSLLDVAYWPEGSALCFFYGLTPISKQGKILPYSPVNIIGRIMSKPTANIQEFLKSVEKTHVSNKVPVTLSQL</sequence>
<dbReference type="OrthoDB" id="31132at2157"/>
<dbReference type="Gene3D" id="2.40.100.20">
    <property type="match status" value="1"/>
</dbReference>
<evidence type="ECO:0000313" key="2">
    <source>
        <dbReference type="EMBL" id="AFU57994.1"/>
    </source>
</evidence>
<dbReference type="InParanoid" id="K0IML4"/>
<dbReference type="SUPFAM" id="SSF50891">
    <property type="entry name" value="Cyclophilin-like"/>
    <property type="match status" value="1"/>
</dbReference>
<dbReference type="RefSeq" id="WP_015018534.1">
    <property type="nucleotide sequence ID" value="NC_018719.1"/>
</dbReference>
<organism evidence="2 3">
    <name type="scientific">Nitrososphaera gargensis (strain Ga9.2)</name>
    <dbReference type="NCBI Taxonomy" id="1237085"/>
    <lineage>
        <taxon>Archaea</taxon>
        <taxon>Nitrososphaerota</taxon>
        <taxon>Nitrososphaeria</taxon>
        <taxon>Nitrososphaerales</taxon>
        <taxon>Nitrososphaeraceae</taxon>
        <taxon>Nitrososphaera</taxon>
    </lineage>
</organism>
<dbReference type="HOGENOM" id="CLU_144084_1_0_2"/>